<dbReference type="InterPro" id="IPR049874">
    <property type="entry name" value="ROK_cs"/>
</dbReference>
<dbReference type="PROSITE" id="PS01125">
    <property type="entry name" value="ROK"/>
    <property type="match status" value="1"/>
</dbReference>
<dbReference type="Proteomes" id="UP001500630">
    <property type="component" value="Unassembled WGS sequence"/>
</dbReference>
<name>A0ABP6V6Y1_9ACTN</name>
<gene>
    <name evidence="3" type="ORF">GCM10022419_003410</name>
</gene>
<keyword evidence="4" id="KW-1185">Reference proteome</keyword>
<organism evidence="3 4">
    <name type="scientific">Nonomuraea rosea</name>
    <dbReference type="NCBI Taxonomy" id="638574"/>
    <lineage>
        <taxon>Bacteria</taxon>
        <taxon>Bacillati</taxon>
        <taxon>Actinomycetota</taxon>
        <taxon>Actinomycetes</taxon>
        <taxon>Streptosporangiales</taxon>
        <taxon>Streptosporangiaceae</taxon>
        <taxon>Nonomuraea</taxon>
    </lineage>
</organism>
<dbReference type="SUPFAM" id="SSF53067">
    <property type="entry name" value="Actin-like ATPase domain"/>
    <property type="match status" value="1"/>
</dbReference>
<reference evidence="4" key="1">
    <citation type="journal article" date="2019" name="Int. J. Syst. Evol. Microbiol.">
        <title>The Global Catalogue of Microorganisms (GCM) 10K type strain sequencing project: providing services to taxonomists for standard genome sequencing and annotation.</title>
        <authorList>
            <consortium name="The Broad Institute Genomics Platform"/>
            <consortium name="The Broad Institute Genome Sequencing Center for Infectious Disease"/>
            <person name="Wu L."/>
            <person name="Ma J."/>
        </authorList>
    </citation>
    <scope>NUCLEOTIDE SEQUENCE [LARGE SCALE GENOMIC DNA]</scope>
    <source>
        <strain evidence="4">JCM 17326</strain>
    </source>
</reference>
<feature type="compositionally biased region" description="Gly residues" evidence="2">
    <location>
        <begin position="294"/>
        <end position="303"/>
    </location>
</feature>
<comment type="similarity">
    <text evidence="1">Belongs to the ROK (NagC/XylR) family.</text>
</comment>
<dbReference type="InterPro" id="IPR000600">
    <property type="entry name" value="ROK"/>
</dbReference>
<dbReference type="RefSeq" id="WP_345557881.1">
    <property type="nucleotide sequence ID" value="NZ_BAABDQ010000001.1"/>
</dbReference>
<feature type="region of interest" description="Disordered" evidence="2">
    <location>
        <begin position="194"/>
        <end position="310"/>
    </location>
</feature>
<comment type="caution">
    <text evidence="3">The sequence shown here is derived from an EMBL/GenBank/DDBJ whole genome shotgun (WGS) entry which is preliminary data.</text>
</comment>
<evidence type="ECO:0008006" key="5">
    <source>
        <dbReference type="Google" id="ProtNLM"/>
    </source>
</evidence>
<evidence type="ECO:0000256" key="1">
    <source>
        <dbReference type="ARBA" id="ARBA00006479"/>
    </source>
</evidence>
<evidence type="ECO:0000313" key="4">
    <source>
        <dbReference type="Proteomes" id="UP001500630"/>
    </source>
</evidence>
<evidence type="ECO:0000313" key="3">
    <source>
        <dbReference type="EMBL" id="GAA3527941.1"/>
    </source>
</evidence>
<dbReference type="EMBL" id="BAABDQ010000001">
    <property type="protein sequence ID" value="GAA3527941.1"/>
    <property type="molecule type" value="Genomic_DNA"/>
</dbReference>
<protein>
    <recommendedName>
        <fullName evidence="5">ROK family protein</fullName>
    </recommendedName>
</protein>
<dbReference type="PANTHER" id="PTHR18964">
    <property type="entry name" value="ROK (REPRESSOR, ORF, KINASE) FAMILY"/>
    <property type="match status" value="1"/>
</dbReference>
<dbReference type="InterPro" id="IPR043129">
    <property type="entry name" value="ATPase_NBD"/>
</dbReference>
<feature type="compositionally biased region" description="Low complexity" evidence="2">
    <location>
        <begin position="273"/>
        <end position="293"/>
    </location>
</feature>
<accession>A0ABP6V6Y1</accession>
<proteinExistence type="inferred from homology"/>
<sequence>MTCVLAIDIGGTKLAAALVDEAGSVLFSATRPTPRTDVMSALAALIAEVTDGGPPPEAVGVGCAGPLDLAAGTVSPVNMPSWRGFPLRDEVQKLTGLPTMLAGDAQCFALGEHWLGAGQGCTSLLGVVVSTGIGGGLVIDGAPLLGPTGNAGHVGHMSIDPYGERCECGGRGCVERYSSGPNLVRWALENGWSPGAVHEPSDERSDDPSQSGARPGHPSTLRAGPGDPSPSGERPGDLPPSGERPGDLPPSGARPGDPSPSSERPGGPPPSGEQPGDPSPSSEGPGDLFPSGERPGGPSGGSSGKVTLRGPGEEADARMLAEDASAGDPVAVAAFERGARALAGMIASTAATAEVTTVVIGGGVSAAGKVLFDPLERALDDVAGLAFVRAVQVKQSTLGVRAALAGAANLAWQAIRPPGA</sequence>
<dbReference type="PANTHER" id="PTHR18964:SF169">
    <property type="entry name" value="N-ACETYLMANNOSAMINE KINASE"/>
    <property type="match status" value="1"/>
</dbReference>
<dbReference type="Pfam" id="PF00480">
    <property type="entry name" value="ROK"/>
    <property type="match status" value="2"/>
</dbReference>
<evidence type="ECO:0000256" key="2">
    <source>
        <dbReference type="SAM" id="MobiDB-lite"/>
    </source>
</evidence>
<feature type="compositionally biased region" description="Low complexity" evidence="2">
    <location>
        <begin position="255"/>
        <end position="265"/>
    </location>
</feature>
<dbReference type="Gene3D" id="3.30.420.40">
    <property type="match status" value="4"/>
</dbReference>